<dbReference type="PANTHER" id="PTHR31595">
    <property type="entry name" value="LONG-CHAIN-ALCOHOL O-FATTY-ACYLTRANSFERASE 3-RELATED"/>
    <property type="match status" value="1"/>
</dbReference>
<evidence type="ECO:0000259" key="8">
    <source>
        <dbReference type="Pfam" id="PF13813"/>
    </source>
</evidence>
<protein>
    <recommendedName>
        <fullName evidence="8">Wax synthase domain-containing protein</fullName>
    </recommendedName>
</protein>
<organism evidence="9 10">
    <name type="scientific">Trichoderma citrinoviride</name>
    <dbReference type="NCBI Taxonomy" id="58853"/>
    <lineage>
        <taxon>Eukaryota</taxon>
        <taxon>Fungi</taxon>
        <taxon>Dikarya</taxon>
        <taxon>Ascomycota</taxon>
        <taxon>Pezizomycotina</taxon>
        <taxon>Sordariomycetes</taxon>
        <taxon>Hypocreomycetidae</taxon>
        <taxon>Hypocreales</taxon>
        <taxon>Hypocreaceae</taxon>
        <taxon>Trichoderma</taxon>
    </lineage>
</organism>
<keyword evidence="10" id="KW-1185">Reference proteome</keyword>
<feature type="transmembrane region" description="Helical" evidence="7">
    <location>
        <begin position="294"/>
        <end position="311"/>
    </location>
</feature>
<evidence type="ECO:0000256" key="5">
    <source>
        <dbReference type="ARBA" id="ARBA00022989"/>
    </source>
</evidence>
<dbReference type="GO" id="GO:0008374">
    <property type="term" value="F:O-acyltransferase activity"/>
    <property type="evidence" value="ECO:0007669"/>
    <property type="project" value="InterPro"/>
</dbReference>
<dbReference type="OrthoDB" id="1077582at2759"/>
<dbReference type="PANTHER" id="PTHR31595:SF27">
    <property type="entry name" value="WAX SYNTHASE DOMAIN-CONTAINING PROTEIN-RELATED"/>
    <property type="match status" value="1"/>
</dbReference>
<evidence type="ECO:0000313" key="10">
    <source>
        <dbReference type="Proteomes" id="UP000241546"/>
    </source>
</evidence>
<evidence type="ECO:0000256" key="3">
    <source>
        <dbReference type="ARBA" id="ARBA00022679"/>
    </source>
</evidence>
<proteinExistence type="inferred from homology"/>
<evidence type="ECO:0000256" key="4">
    <source>
        <dbReference type="ARBA" id="ARBA00022692"/>
    </source>
</evidence>
<evidence type="ECO:0000256" key="2">
    <source>
        <dbReference type="ARBA" id="ARBA00007282"/>
    </source>
</evidence>
<dbReference type="EMBL" id="KZ680212">
    <property type="protein sequence ID" value="PTB66754.1"/>
    <property type="molecule type" value="Genomic_DNA"/>
</dbReference>
<dbReference type="GeneID" id="36606172"/>
<dbReference type="GO" id="GO:0006629">
    <property type="term" value="P:lipid metabolic process"/>
    <property type="evidence" value="ECO:0007669"/>
    <property type="project" value="InterPro"/>
</dbReference>
<name>A0A2T4BBQ1_9HYPO</name>
<dbReference type="InterPro" id="IPR032805">
    <property type="entry name" value="Wax_synthase_dom"/>
</dbReference>
<keyword evidence="5 7" id="KW-1133">Transmembrane helix</keyword>
<evidence type="ECO:0000256" key="6">
    <source>
        <dbReference type="ARBA" id="ARBA00023136"/>
    </source>
</evidence>
<dbReference type="InterPro" id="IPR044851">
    <property type="entry name" value="Wax_synthase"/>
</dbReference>
<accession>A0A2T4BBQ1</accession>
<comment type="similarity">
    <text evidence="2">Belongs to the wax synthase family.</text>
</comment>
<feature type="transmembrane region" description="Helical" evidence="7">
    <location>
        <begin position="32"/>
        <end position="49"/>
    </location>
</feature>
<keyword evidence="6 7" id="KW-0472">Membrane</keyword>
<evidence type="ECO:0000256" key="7">
    <source>
        <dbReference type="SAM" id="Phobius"/>
    </source>
</evidence>
<dbReference type="RefSeq" id="XP_024750074.1">
    <property type="nucleotide sequence ID" value="XM_024898054.1"/>
</dbReference>
<dbReference type="Pfam" id="PF13813">
    <property type="entry name" value="MBOAT_2"/>
    <property type="match status" value="1"/>
</dbReference>
<dbReference type="GO" id="GO:0016020">
    <property type="term" value="C:membrane"/>
    <property type="evidence" value="ECO:0007669"/>
    <property type="project" value="UniProtKB-SubCell"/>
</dbReference>
<keyword evidence="3" id="KW-0808">Transferase</keyword>
<keyword evidence="4 7" id="KW-0812">Transmembrane</keyword>
<sequence length="407" mass="45708">MALWLVLAYQALLVGIVGLVVGFTSANSFIRPLVLPMLAALVSHALIFNKEAISHKGTWTLINMNTAGLFLQYLDVGLISRWSYSAYGPTSPRGNQPNANLGLTDRKKPQQKASHLVSRLQWAFDVATSWRAPATPWEVKGTPQFAMVPSRGRFIVRKAITLIWSLLILDAMSLMGGQPDPAVNATKFSWDKVLFLTRLGEVTRNEVILRTIVVYIRWVAIYYYVQAFYSSLAIVCVAAGVSPVQRWPPLFGSISEMYTIRNTWGPFVRKSAVPPIYTTYSLLGLKKGGIAGRYMFILLTFTVSGLFHLFGEEYPGGIRWDQSGTLRFYSIQALGFMIEDAVQAIWSRGFKGQYSRWTTAVGYVWVLFWIFWTSPAYFYPLQLNVTEKKPVLPFSVVGPLLQSLKEG</sequence>
<gene>
    <name evidence="9" type="ORF">BBK36DRAFT_3899</name>
</gene>
<dbReference type="Proteomes" id="UP000241546">
    <property type="component" value="Unassembled WGS sequence"/>
</dbReference>
<feature type="transmembrane region" description="Helical" evidence="7">
    <location>
        <begin position="360"/>
        <end position="379"/>
    </location>
</feature>
<comment type="subcellular location">
    <subcellularLocation>
        <location evidence="1">Membrane</location>
        <topology evidence="1">Multi-pass membrane protein</topology>
    </subcellularLocation>
</comment>
<evidence type="ECO:0000313" key="9">
    <source>
        <dbReference type="EMBL" id="PTB66754.1"/>
    </source>
</evidence>
<feature type="transmembrane region" description="Helical" evidence="7">
    <location>
        <begin position="221"/>
        <end position="241"/>
    </location>
</feature>
<evidence type="ECO:0000256" key="1">
    <source>
        <dbReference type="ARBA" id="ARBA00004141"/>
    </source>
</evidence>
<reference evidence="10" key="1">
    <citation type="submission" date="2016-07" db="EMBL/GenBank/DDBJ databases">
        <title>Multiple horizontal gene transfer events from other fungi enriched the ability of initially mycotrophic Trichoderma (Ascomycota) to feed on dead plant biomass.</title>
        <authorList>
            <consortium name="DOE Joint Genome Institute"/>
            <person name="Atanasova L."/>
            <person name="Chenthamara K."/>
            <person name="Zhang J."/>
            <person name="Grujic M."/>
            <person name="Henrissat B."/>
            <person name="Kuo A."/>
            <person name="Aerts A."/>
            <person name="Salamov A."/>
            <person name="Lipzen A."/>
            <person name="Labutti K."/>
            <person name="Barry K."/>
            <person name="Miao Y."/>
            <person name="Rahimi M.J."/>
            <person name="Shen Q."/>
            <person name="Grigoriev I.V."/>
            <person name="Kubicek C.P."/>
            <person name="Druzhinina I.S."/>
        </authorList>
    </citation>
    <scope>NUCLEOTIDE SEQUENCE [LARGE SCALE GENOMIC DNA]</scope>
    <source>
        <strain evidence="10">TUCIM 6016</strain>
    </source>
</reference>
<dbReference type="AlphaFoldDB" id="A0A2T4BBQ1"/>
<feature type="domain" description="Wax synthase" evidence="8">
    <location>
        <begin position="247"/>
        <end position="327"/>
    </location>
</feature>